<reference evidence="1 2" key="1">
    <citation type="submission" date="2019-03" db="EMBL/GenBank/DDBJ databases">
        <title>Ramlibacter sp. 18x22-1, whole genome shotgun sequence.</title>
        <authorList>
            <person name="Zhang X."/>
            <person name="Feng G."/>
            <person name="Zhu H."/>
        </authorList>
    </citation>
    <scope>NUCLEOTIDE SEQUENCE [LARGE SCALE GENOMIC DNA]</scope>
    <source>
        <strain evidence="1 2">18x22-1</strain>
    </source>
</reference>
<dbReference type="OrthoDB" id="9779699at2"/>
<proteinExistence type="predicted"/>
<dbReference type="RefSeq" id="WP_135248083.1">
    <property type="nucleotide sequence ID" value="NZ_SMLK01000001.1"/>
</dbReference>
<dbReference type="AlphaFoldDB" id="A0A4Z0C8Z8"/>
<accession>A0A4Z0C8Z8</accession>
<organism evidence="1 2">
    <name type="scientific">Ramlibacter humi</name>
    <dbReference type="NCBI Taxonomy" id="2530451"/>
    <lineage>
        <taxon>Bacteria</taxon>
        <taxon>Pseudomonadati</taxon>
        <taxon>Pseudomonadota</taxon>
        <taxon>Betaproteobacteria</taxon>
        <taxon>Burkholderiales</taxon>
        <taxon>Comamonadaceae</taxon>
        <taxon>Ramlibacter</taxon>
    </lineage>
</organism>
<keyword evidence="2" id="KW-1185">Reference proteome</keyword>
<dbReference type="EMBL" id="SMLK01000001">
    <property type="protein sequence ID" value="TFZ08146.1"/>
    <property type="molecule type" value="Genomic_DNA"/>
</dbReference>
<dbReference type="PANTHER" id="PTHR31687">
    <property type="match status" value="1"/>
</dbReference>
<sequence length="421" mass="45662">MTGPEDFVHERSQGEIAASHLRSTVAVRERCAQLLDRARVGQSHWFKVDDGALRTAAAEVAAATRRRYPKGTVPFHSRWRHFEAGGVDRKAQLEALLGNVAPQTRLHAMVDLTIVSVLLDAGAGPDWKYTESASGKTLTRSEGLAVASFHAFTAGMFSSDKLRPLQVDAEGLRSLVTDRLAQAFQVSEGNPLVGLESRAVLLRRLGEVLAEQPEVFTDGRPSGLVDLLVGDEGGVAHTAEVDAHDILSQLLVSMSGIWPMGNSIGGVPLGDVWRHSAVRGEGPSDGWVPFHKLSQWLTYSLLEPLHWAGVKLLGIDRLTALPEYRNGGLLLDTGVLQLREPDAAHQVWHPGDEIIVEWRALTVSLLDELAGGVRSQLSLTEEQMPLARVLEGGTWAAGRELAQQRRGGVPPLQVQSDGTVF</sequence>
<evidence type="ECO:0000313" key="1">
    <source>
        <dbReference type="EMBL" id="TFZ08146.1"/>
    </source>
</evidence>
<protein>
    <submittedName>
        <fullName evidence="1">DUF1688 family protein</fullName>
    </submittedName>
</protein>
<dbReference type="Proteomes" id="UP000297839">
    <property type="component" value="Unassembled WGS sequence"/>
</dbReference>
<gene>
    <name evidence="1" type="ORF">EZ216_02990</name>
</gene>
<name>A0A4Z0C8Z8_9BURK</name>
<comment type="caution">
    <text evidence="1">The sequence shown here is derived from an EMBL/GenBank/DDBJ whole genome shotgun (WGS) entry which is preliminary data.</text>
</comment>
<dbReference type="PANTHER" id="PTHR31687:SF3">
    <property type="entry name" value="PROTEIN URG3"/>
    <property type="match status" value="1"/>
</dbReference>
<dbReference type="Pfam" id="PF07958">
    <property type="entry name" value="DUF1688"/>
    <property type="match status" value="1"/>
</dbReference>
<evidence type="ECO:0000313" key="2">
    <source>
        <dbReference type="Proteomes" id="UP000297839"/>
    </source>
</evidence>
<dbReference type="InterPro" id="IPR012469">
    <property type="entry name" value="DUF1688"/>
</dbReference>